<feature type="domain" description="RDD" evidence="7">
    <location>
        <begin position="25"/>
        <end position="149"/>
    </location>
</feature>
<evidence type="ECO:0000256" key="5">
    <source>
        <dbReference type="ARBA" id="ARBA00023136"/>
    </source>
</evidence>
<feature type="transmembrane region" description="Helical" evidence="6">
    <location>
        <begin position="65"/>
        <end position="88"/>
    </location>
</feature>
<keyword evidence="3 6" id="KW-0812">Transmembrane</keyword>
<organism evidence="8 9">
    <name type="scientific">Metalysinibacillus jejuensis</name>
    <dbReference type="NCBI Taxonomy" id="914327"/>
    <lineage>
        <taxon>Bacteria</taxon>
        <taxon>Bacillati</taxon>
        <taxon>Bacillota</taxon>
        <taxon>Bacilli</taxon>
        <taxon>Bacillales</taxon>
        <taxon>Caryophanaceae</taxon>
        <taxon>Metalysinibacillus</taxon>
    </lineage>
</organism>
<dbReference type="InterPro" id="IPR051791">
    <property type="entry name" value="Pra-immunoreactive"/>
</dbReference>
<dbReference type="RefSeq" id="WP_108306417.1">
    <property type="nucleotide sequence ID" value="NZ_QAFW01000007.1"/>
</dbReference>
<dbReference type="InterPro" id="IPR010432">
    <property type="entry name" value="RDD"/>
</dbReference>
<dbReference type="PANTHER" id="PTHR36115">
    <property type="entry name" value="PROLINE-RICH ANTIGEN HOMOLOG-RELATED"/>
    <property type="match status" value="1"/>
</dbReference>
<evidence type="ECO:0000256" key="1">
    <source>
        <dbReference type="ARBA" id="ARBA00004651"/>
    </source>
</evidence>
<feature type="transmembrane region" description="Helical" evidence="6">
    <location>
        <begin position="119"/>
        <end position="138"/>
    </location>
</feature>
<feature type="transmembrane region" description="Helical" evidence="6">
    <location>
        <begin position="27"/>
        <end position="53"/>
    </location>
</feature>
<evidence type="ECO:0000313" key="9">
    <source>
        <dbReference type="Proteomes" id="UP000700212"/>
    </source>
</evidence>
<keyword evidence="5 6" id="KW-0472">Membrane</keyword>
<evidence type="ECO:0000259" key="7">
    <source>
        <dbReference type="Pfam" id="PF06271"/>
    </source>
</evidence>
<keyword evidence="2" id="KW-1003">Cell membrane</keyword>
<gene>
    <name evidence="8" type="ORF">K8V30_02585</name>
</gene>
<evidence type="ECO:0000256" key="3">
    <source>
        <dbReference type="ARBA" id="ARBA00022692"/>
    </source>
</evidence>
<reference evidence="8" key="2">
    <citation type="submission" date="2021-09" db="EMBL/GenBank/DDBJ databases">
        <authorList>
            <person name="Gilroy R."/>
        </authorList>
    </citation>
    <scope>NUCLEOTIDE SEQUENCE</scope>
    <source>
        <strain evidence="8">CHK160-4876</strain>
    </source>
</reference>
<keyword evidence="4 6" id="KW-1133">Transmembrane helix</keyword>
<evidence type="ECO:0000256" key="4">
    <source>
        <dbReference type="ARBA" id="ARBA00022989"/>
    </source>
</evidence>
<evidence type="ECO:0000256" key="6">
    <source>
        <dbReference type="SAM" id="Phobius"/>
    </source>
</evidence>
<dbReference type="OrthoDB" id="9793824at2"/>
<dbReference type="GO" id="GO:0005886">
    <property type="term" value="C:plasma membrane"/>
    <property type="evidence" value="ECO:0007669"/>
    <property type="project" value="UniProtKB-SubCell"/>
</dbReference>
<reference evidence="8" key="1">
    <citation type="journal article" date="2021" name="PeerJ">
        <title>Extensive microbial diversity within the chicken gut microbiome revealed by metagenomics and culture.</title>
        <authorList>
            <person name="Gilroy R."/>
            <person name="Ravi A."/>
            <person name="Getino M."/>
            <person name="Pursley I."/>
            <person name="Horton D.L."/>
            <person name="Alikhan N.F."/>
            <person name="Baker D."/>
            <person name="Gharbi K."/>
            <person name="Hall N."/>
            <person name="Watson M."/>
            <person name="Adriaenssens E.M."/>
            <person name="Foster-Nyarko E."/>
            <person name="Jarju S."/>
            <person name="Secka A."/>
            <person name="Antonio M."/>
            <person name="Oren A."/>
            <person name="Chaudhuri R.R."/>
            <person name="La Ragione R."/>
            <person name="Hildebrand F."/>
            <person name="Pallen M.J."/>
        </authorList>
    </citation>
    <scope>NUCLEOTIDE SEQUENCE</scope>
    <source>
        <strain evidence="8">CHK160-4876</strain>
    </source>
</reference>
<accession>A0A921NAL8</accession>
<evidence type="ECO:0000256" key="2">
    <source>
        <dbReference type="ARBA" id="ARBA00022475"/>
    </source>
</evidence>
<protein>
    <submittedName>
        <fullName evidence="8">RDD family protein</fullName>
    </submittedName>
</protein>
<comment type="caution">
    <text evidence="8">The sequence shown here is derived from an EMBL/GenBank/DDBJ whole genome shotgun (WGS) entry which is preliminary data.</text>
</comment>
<dbReference type="Pfam" id="PF06271">
    <property type="entry name" value="RDD"/>
    <property type="match status" value="1"/>
</dbReference>
<dbReference type="AlphaFoldDB" id="A0A921NAL8"/>
<dbReference type="PANTHER" id="PTHR36115:SF9">
    <property type="entry name" value="LMO1584 PROTEIN"/>
    <property type="match status" value="1"/>
</dbReference>
<dbReference type="Proteomes" id="UP000700212">
    <property type="component" value="Unassembled WGS sequence"/>
</dbReference>
<proteinExistence type="predicted"/>
<evidence type="ECO:0000313" key="8">
    <source>
        <dbReference type="EMBL" id="HJH10576.1"/>
    </source>
</evidence>
<dbReference type="EMBL" id="DYTV01000032">
    <property type="protein sequence ID" value="HJH10576.1"/>
    <property type="molecule type" value="Genomic_DNA"/>
</dbReference>
<sequence length="162" mass="18718">MINETDLSYVEAPMVAHEQYVAKEAGFWIRFFAFIFDNLVITALIGLLVNPVFYLLGLSFDSSAWYAPITVLSAIVYYGYFVGMTFVFQQTLGKMVFGLRVIKLDETKPTLLDILFREWIGRFISNFILLLYVFVAILPKHQGLHDYFAETYVIHEGVYTKQ</sequence>
<comment type="subcellular location">
    <subcellularLocation>
        <location evidence="1">Cell membrane</location>
        <topology evidence="1">Multi-pass membrane protein</topology>
    </subcellularLocation>
</comment>
<name>A0A921NAL8_9BACL</name>